<reference evidence="2 3" key="1">
    <citation type="journal article" date="2019" name="Nat. Ecol. Evol.">
        <title>Megaphylogeny resolves global patterns of mushroom evolution.</title>
        <authorList>
            <person name="Varga T."/>
            <person name="Krizsan K."/>
            <person name="Foldi C."/>
            <person name="Dima B."/>
            <person name="Sanchez-Garcia M."/>
            <person name="Sanchez-Ramirez S."/>
            <person name="Szollosi G.J."/>
            <person name="Szarkandi J.G."/>
            <person name="Papp V."/>
            <person name="Albert L."/>
            <person name="Andreopoulos W."/>
            <person name="Angelini C."/>
            <person name="Antonin V."/>
            <person name="Barry K.W."/>
            <person name="Bougher N.L."/>
            <person name="Buchanan P."/>
            <person name="Buyck B."/>
            <person name="Bense V."/>
            <person name="Catcheside P."/>
            <person name="Chovatia M."/>
            <person name="Cooper J."/>
            <person name="Damon W."/>
            <person name="Desjardin D."/>
            <person name="Finy P."/>
            <person name="Geml J."/>
            <person name="Haridas S."/>
            <person name="Hughes K."/>
            <person name="Justo A."/>
            <person name="Karasinski D."/>
            <person name="Kautmanova I."/>
            <person name="Kiss B."/>
            <person name="Kocsube S."/>
            <person name="Kotiranta H."/>
            <person name="LaButti K.M."/>
            <person name="Lechner B.E."/>
            <person name="Liimatainen K."/>
            <person name="Lipzen A."/>
            <person name="Lukacs Z."/>
            <person name="Mihaltcheva S."/>
            <person name="Morgado L.N."/>
            <person name="Niskanen T."/>
            <person name="Noordeloos M.E."/>
            <person name="Ohm R.A."/>
            <person name="Ortiz-Santana B."/>
            <person name="Ovrebo C."/>
            <person name="Racz N."/>
            <person name="Riley R."/>
            <person name="Savchenko A."/>
            <person name="Shiryaev A."/>
            <person name="Soop K."/>
            <person name="Spirin V."/>
            <person name="Szebenyi C."/>
            <person name="Tomsovsky M."/>
            <person name="Tulloss R.E."/>
            <person name="Uehling J."/>
            <person name="Grigoriev I.V."/>
            <person name="Vagvolgyi C."/>
            <person name="Papp T."/>
            <person name="Martin F.M."/>
            <person name="Miettinen O."/>
            <person name="Hibbett D.S."/>
            <person name="Nagy L.G."/>
        </authorList>
    </citation>
    <scope>NUCLEOTIDE SEQUENCE [LARGE SCALE GENOMIC DNA]</scope>
    <source>
        <strain evidence="2 3">CBS 962.96</strain>
    </source>
</reference>
<feature type="compositionally biased region" description="Polar residues" evidence="1">
    <location>
        <begin position="14"/>
        <end position="56"/>
    </location>
</feature>
<dbReference type="AlphaFoldDB" id="A0A4S8LLC3"/>
<gene>
    <name evidence="2" type="ORF">K435DRAFT_276090</name>
</gene>
<organism evidence="2 3">
    <name type="scientific">Dendrothele bispora (strain CBS 962.96)</name>
    <dbReference type="NCBI Taxonomy" id="1314807"/>
    <lineage>
        <taxon>Eukaryota</taxon>
        <taxon>Fungi</taxon>
        <taxon>Dikarya</taxon>
        <taxon>Basidiomycota</taxon>
        <taxon>Agaricomycotina</taxon>
        <taxon>Agaricomycetes</taxon>
        <taxon>Agaricomycetidae</taxon>
        <taxon>Agaricales</taxon>
        <taxon>Agaricales incertae sedis</taxon>
        <taxon>Dendrothele</taxon>
    </lineage>
</organism>
<evidence type="ECO:0000313" key="2">
    <source>
        <dbReference type="EMBL" id="THU89987.1"/>
    </source>
</evidence>
<name>A0A4S8LLC3_DENBC</name>
<dbReference type="EMBL" id="ML179350">
    <property type="protein sequence ID" value="THU89987.1"/>
    <property type="molecule type" value="Genomic_DNA"/>
</dbReference>
<dbReference type="Proteomes" id="UP000297245">
    <property type="component" value="Unassembled WGS sequence"/>
</dbReference>
<feature type="compositionally biased region" description="Low complexity" evidence="1">
    <location>
        <begin position="1"/>
        <end position="13"/>
    </location>
</feature>
<feature type="region of interest" description="Disordered" evidence="1">
    <location>
        <begin position="1"/>
        <end position="105"/>
    </location>
</feature>
<accession>A0A4S8LLC3</accession>
<sequence>MATKTEFTTETDTQNPNSFNQSQEPHNSGFSTFTPEGYWQNRSRNRQPSESPSRNPFQGEGRMIRPSSAPPNSNDQEGKGRSKTPNAPCLFNTHLPTPDPTGPRR</sequence>
<keyword evidence="3" id="KW-1185">Reference proteome</keyword>
<evidence type="ECO:0000313" key="3">
    <source>
        <dbReference type="Proteomes" id="UP000297245"/>
    </source>
</evidence>
<protein>
    <submittedName>
        <fullName evidence="2">Uncharacterized protein</fullName>
    </submittedName>
</protein>
<evidence type="ECO:0000256" key="1">
    <source>
        <dbReference type="SAM" id="MobiDB-lite"/>
    </source>
</evidence>
<proteinExistence type="predicted"/>